<comment type="caution">
    <text evidence="2">The sequence shown here is derived from an EMBL/GenBank/DDBJ whole genome shotgun (WGS) entry which is preliminary data.</text>
</comment>
<dbReference type="EMBL" id="JANVFS010000010">
    <property type="protein sequence ID" value="KAJ4486643.1"/>
    <property type="molecule type" value="Genomic_DNA"/>
</dbReference>
<dbReference type="Proteomes" id="UP001150238">
    <property type="component" value="Unassembled WGS sequence"/>
</dbReference>
<evidence type="ECO:0000313" key="3">
    <source>
        <dbReference type="Proteomes" id="UP001150238"/>
    </source>
</evidence>
<dbReference type="AlphaFoldDB" id="A0A9W9APA8"/>
<sequence>MSVHFPSSSESISRRRFTHARRVPSDRSLNRHMACVGEDFSSDAVTFCSSVTSTYTTVTFTPPARKVRHSDAADFFPASARIDRIAEHEEVKAAAGVDKKPKKSFSKTLLKKVRSLVHNRTSRNNAKESLGLDKEVERPSFLASTEHSSNPTATASLHRSRRTIRPIPSVATIAAPRFEHSLHNTANTSTPGAREPRARVVRRSRSFNDAECSSLAACIALDEAVRDLMAREMAENQQHRNSNGVDDLASPGLSSEYVTDDEETLQNHEGPEDGAWILENLMDLLKMENDEIAALVAEDD</sequence>
<protein>
    <submittedName>
        <fullName evidence="2">Uncharacterized protein</fullName>
    </submittedName>
</protein>
<feature type="compositionally biased region" description="Polar residues" evidence="1">
    <location>
        <begin position="142"/>
        <end position="157"/>
    </location>
</feature>
<name>A0A9W9APA8_9AGAR</name>
<reference evidence="2" key="2">
    <citation type="journal article" date="2023" name="Proc. Natl. Acad. Sci. U.S.A.">
        <title>A global phylogenomic analysis of the shiitake genus Lentinula.</title>
        <authorList>
            <person name="Sierra-Patev S."/>
            <person name="Min B."/>
            <person name="Naranjo-Ortiz M."/>
            <person name="Looney B."/>
            <person name="Konkel Z."/>
            <person name="Slot J.C."/>
            <person name="Sakamoto Y."/>
            <person name="Steenwyk J.L."/>
            <person name="Rokas A."/>
            <person name="Carro J."/>
            <person name="Camarero S."/>
            <person name="Ferreira P."/>
            <person name="Molpeceres G."/>
            <person name="Ruiz-Duenas F.J."/>
            <person name="Serrano A."/>
            <person name="Henrissat B."/>
            <person name="Drula E."/>
            <person name="Hughes K.W."/>
            <person name="Mata J.L."/>
            <person name="Ishikawa N.K."/>
            <person name="Vargas-Isla R."/>
            <person name="Ushijima S."/>
            <person name="Smith C.A."/>
            <person name="Donoghue J."/>
            <person name="Ahrendt S."/>
            <person name="Andreopoulos W."/>
            <person name="He G."/>
            <person name="LaButti K."/>
            <person name="Lipzen A."/>
            <person name="Ng V."/>
            <person name="Riley R."/>
            <person name="Sandor L."/>
            <person name="Barry K."/>
            <person name="Martinez A.T."/>
            <person name="Xiao Y."/>
            <person name="Gibbons J.G."/>
            <person name="Terashima K."/>
            <person name="Grigoriev I.V."/>
            <person name="Hibbett D."/>
        </authorList>
    </citation>
    <scope>NUCLEOTIDE SEQUENCE</scope>
    <source>
        <strain evidence="2">Sp2 HRB7682 ss15</strain>
    </source>
</reference>
<evidence type="ECO:0000313" key="2">
    <source>
        <dbReference type="EMBL" id="KAJ4486643.1"/>
    </source>
</evidence>
<accession>A0A9W9APA8</accession>
<evidence type="ECO:0000256" key="1">
    <source>
        <dbReference type="SAM" id="MobiDB-lite"/>
    </source>
</evidence>
<proteinExistence type="predicted"/>
<feature type="region of interest" description="Disordered" evidence="1">
    <location>
        <begin position="141"/>
        <end position="161"/>
    </location>
</feature>
<organism evidence="2 3">
    <name type="scientific">Lentinula lateritia</name>
    <dbReference type="NCBI Taxonomy" id="40482"/>
    <lineage>
        <taxon>Eukaryota</taxon>
        <taxon>Fungi</taxon>
        <taxon>Dikarya</taxon>
        <taxon>Basidiomycota</taxon>
        <taxon>Agaricomycotina</taxon>
        <taxon>Agaricomycetes</taxon>
        <taxon>Agaricomycetidae</taxon>
        <taxon>Agaricales</taxon>
        <taxon>Marasmiineae</taxon>
        <taxon>Omphalotaceae</taxon>
        <taxon>Lentinula</taxon>
    </lineage>
</organism>
<feature type="region of interest" description="Disordered" evidence="1">
    <location>
        <begin position="234"/>
        <end position="272"/>
    </location>
</feature>
<reference evidence="2" key="1">
    <citation type="submission" date="2022-08" db="EMBL/GenBank/DDBJ databases">
        <authorList>
            <consortium name="DOE Joint Genome Institute"/>
            <person name="Min B."/>
            <person name="Riley R."/>
            <person name="Sierra-Patev S."/>
            <person name="Naranjo-Ortiz M."/>
            <person name="Looney B."/>
            <person name="Konkel Z."/>
            <person name="Slot J.C."/>
            <person name="Sakamoto Y."/>
            <person name="Steenwyk J.L."/>
            <person name="Rokas A."/>
            <person name="Carro J."/>
            <person name="Camarero S."/>
            <person name="Ferreira P."/>
            <person name="Molpeceres G."/>
            <person name="Ruiz-Duenas F.J."/>
            <person name="Serrano A."/>
            <person name="Henrissat B."/>
            <person name="Drula E."/>
            <person name="Hughes K.W."/>
            <person name="Mata J.L."/>
            <person name="Ishikawa N.K."/>
            <person name="Vargas-Isla R."/>
            <person name="Ushijima S."/>
            <person name="Smith C.A."/>
            <person name="Ahrendt S."/>
            <person name="Andreopoulos W."/>
            <person name="He G."/>
            <person name="Labutti K."/>
            <person name="Lipzen A."/>
            <person name="Ng V."/>
            <person name="Sandor L."/>
            <person name="Barry K."/>
            <person name="Martinez A.T."/>
            <person name="Xiao Y."/>
            <person name="Gibbons J.G."/>
            <person name="Terashima K."/>
            <person name="Hibbett D.S."/>
            <person name="Grigoriev I.V."/>
        </authorList>
    </citation>
    <scope>NUCLEOTIDE SEQUENCE</scope>
    <source>
        <strain evidence="2">Sp2 HRB7682 ss15</strain>
    </source>
</reference>
<gene>
    <name evidence="2" type="ORF">C8J55DRAFT_569659</name>
</gene>